<evidence type="ECO:0000256" key="3">
    <source>
        <dbReference type="ARBA" id="ARBA00022679"/>
    </source>
</evidence>
<evidence type="ECO:0000256" key="4">
    <source>
        <dbReference type="ARBA" id="ARBA00022898"/>
    </source>
</evidence>
<keyword evidence="3" id="KW-0808">Transferase</keyword>
<comment type="caution">
    <text evidence="7">The sequence shown here is derived from an EMBL/GenBank/DDBJ whole genome shotgun (WGS) entry which is preliminary data.</text>
</comment>
<proteinExistence type="inferred from homology"/>
<evidence type="ECO:0000256" key="1">
    <source>
        <dbReference type="ARBA" id="ARBA00001933"/>
    </source>
</evidence>
<dbReference type="PROSITE" id="PS00599">
    <property type="entry name" value="AA_TRANSFER_CLASS_2"/>
    <property type="match status" value="1"/>
</dbReference>
<evidence type="ECO:0000313" key="7">
    <source>
        <dbReference type="EMBL" id="PIQ87201.1"/>
    </source>
</evidence>
<sequence>MIVHEANRMRRLPPYLFTVVDGWKHEVREKGVNVIDFSMGNPDFSPPKHVVEAMREALDAPNIHRYSKFDGSVEIKFRKAISDWYKNRFNVNLDPETEVLPCIGTKEGIAHLSLAFMNYDDLALVPSPAYPVHFNGVIMAGGILYNIPLKEEAGYLPDFFSLPKETVRLSKLLFLSYPHNPTSATCDLGFYEKVVKWVSDKNIIVASDLAYSDFVLEGKRAHSLLEVKDARKYAIEFHTLSKSYSMAGWRVGFAVGNKEILASLAKTKSYCDFGLFRAVQMAATRALSGPQGYVTQIVKKYKKRVDLFVDGLNRIGWETKKPKATFYVWTRIPAKFSALTSMEFTELLLREVGIAVAPGTGFGEYGEGYVRFALVVNDAKIKEAVARLEKWLHVPD</sequence>
<protein>
    <submittedName>
        <fullName evidence="7">Alanine transaminase</fullName>
    </submittedName>
</protein>
<comment type="similarity">
    <text evidence="5">Belongs to the class-II pyridoxal-phosphate-dependent aminotransferase family.</text>
</comment>
<dbReference type="SUPFAM" id="SSF53383">
    <property type="entry name" value="PLP-dependent transferases"/>
    <property type="match status" value="1"/>
</dbReference>
<dbReference type="AlphaFoldDB" id="A0A2H0LS74"/>
<dbReference type="InterPro" id="IPR015424">
    <property type="entry name" value="PyrdxlP-dep_Trfase"/>
</dbReference>
<evidence type="ECO:0000256" key="2">
    <source>
        <dbReference type="ARBA" id="ARBA00022576"/>
    </source>
</evidence>
<feature type="domain" description="Aminotransferase class I/classII large" evidence="6">
    <location>
        <begin position="33"/>
        <end position="388"/>
    </location>
</feature>
<evidence type="ECO:0000256" key="5">
    <source>
        <dbReference type="RuleBase" id="RU003693"/>
    </source>
</evidence>
<evidence type="ECO:0000313" key="8">
    <source>
        <dbReference type="Proteomes" id="UP000230859"/>
    </source>
</evidence>
<dbReference type="InterPro" id="IPR050881">
    <property type="entry name" value="LL-DAP_aminotransferase"/>
</dbReference>
<accession>A0A2H0LS74</accession>
<name>A0A2H0LS74_9BACT</name>
<dbReference type="Gene3D" id="3.40.640.10">
    <property type="entry name" value="Type I PLP-dependent aspartate aminotransferase-like (Major domain)"/>
    <property type="match status" value="1"/>
</dbReference>
<comment type="cofactor">
    <cofactor evidence="1 5">
        <name>pyridoxal 5'-phosphate</name>
        <dbReference type="ChEBI" id="CHEBI:597326"/>
    </cofactor>
</comment>
<dbReference type="InterPro" id="IPR004839">
    <property type="entry name" value="Aminotransferase_I/II_large"/>
</dbReference>
<dbReference type="InterPro" id="IPR015422">
    <property type="entry name" value="PyrdxlP-dep_Trfase_small"/>
</dbReference>
<keyword evidence="4 5" id="KW-0663">Pyridoxal phosphate</keyword>
<dbReference type="Gene3D" id="3.90.1150.10">
    <property type="entry name" value="Aspartate Aminotransferase, domain 1"/>
    <property type="match status" value="1"/>
</dbReference>
<gene>
    <name evidence="7" type="ORF">COV74_01375</name>
</gene>
<dbReference type="PANTHER" id="PTHR42832">
    <property type="entry name" value="AMINO ACID AMINOTRANSFERASE"/>
    <property type="match status" value="1"/>
</dbReference>
<organism evidence="7 8">
    <name type="scientific">Candidatus Abzuiibacterium crystallinum</name>
    <dbReference type="NCBI Taxonomy" id="1974748"/>
    <lineage>
        <taxon>Bacteria</taxon>
        <taxon>Pseudomonadati</taxon>
        <taxon>Candidatus Omnitrophota</taxon>
        <taxon>Candidatus Abzuiibacterium</taxon>
    </lineage>
</organism>
<dbReference type="CDD" id="cd00609">
    <property type="entry name" value="AAT_like"/>
    <property type="match status" value="1"/>
</dbReference>
<reference evidence="7 8" key="1">
    <citation type="submission" date="2017-09" db="EMBL/GenBank/DDBJ databases">
        <title>Depth-based differentiation of microbial function through sediment-hosted aquifers and enrichment of novel symbionts in the deep terrestrial subsurface.</title>
        <authorList>
            <person name="Probst A.J."/>
            <person name="Ladd B."/>
            <person name="Jarett J.K."/>
            <person name="Geller-Mcgrath D.E."/>
            <person name="Sieber C.M."/>
            <person name="Emerson J.B."/>
            <person name="Anantharaman K."/>
            <person name="Thomas B.C."/>
            <person name="Malmstrom R."/>
            <person name="Stieglmeier M."/>
            <person name="Klingl A."/>
            <person name="Woyke T."/>
            <person name="Ryan C.M."/>
            <person name="Banfield J.F."/>
        </authorList>
    </citation>
    <scope>NUCLEOTIDE SEQUENCE [LARGE SCALE GENOMIC DNA]</scope>
    <source>
        <strain evidence="7">CG11_big_fil_rev_8_21_14_0_20_45_26</strain>
    </source>
</reference>
<dbReference type="Pfam" id="PF00155">
    <property type="entry name" value="Aminotran_1_2"/>
    <property type="match status" value="1"/>
</dbReference>
<dbReference type="InterPro" id="IPR001917">
    <property type="entry name" value="Aminotrans_II_pyridoxalP_BS"/>
</dbReference>
<dbReference type="GO" id="GO:0030170">
    <property type="term" value="F:pyridoxal phosphate binding"/>
    <property type="evidence" value="ECO:0007669"/>
    <property type="project" value="InterPro"/>
</dbReference>
<dbReference type="EMBL" id="PCVY01000016">
    <property type="protein sequence ID" value="PIQ87201.1"/>
    <property type="molecule type" value="Genomic_DNA"/>
</dbReference>
<dbReference type="GO" id="GO:0008483">
    <property type="term" value="F:transaminase activity"/>
    <property type="evidence" value="ECO:0007669"/>
    <property type="project" value="UniProtKB-KW"/>
</dbReference>
<dbReference type="PANTHER" id="PTHR42832:SF3">
    <property type="entry name" value="L-GLUTAMINE--4-(METHYLSULFANYL)-2-OXOBUTANOATE AMINOTRANSFERASE"/>
    <property type="match status" value="1"/>
</dbReference>
<keyword evidence="2" id="KW-0032">Aminotransferase</keyword>
<dbReference type="InterPro" id="IPR015421">
    <property type="entry name" value="PyrdxlP-dep_Trfase_major"/>
</dbReference>
<dbReference type="Proteomes" id="UP000230859">
    <property type="component" value="Unassembled WGS sequence"/>
</dbReference>
<evidence type="ECO:0000259" key="6">
    <source>
        <dbReference type="Pfam" id="PF00155"/>
    </source>
</evidence>